<evidence type="ECO:0000256" key="7">
    <source>
        <dbReference type="ARBA" id="ARBA00023065"/>
    </source>
</evidence>
<evidence type="ECO:0000256" key="6">
    <source>
        <dbReference type="ARBA" id="ARBA00022989"/>
    </source>
</evidence>
<dbReference type="GO" id="GO:0015276">
    <property type="term" value="F:ligand-gated monoatomic ion channel activity"/>
    <property type="evidence" value="ECO:0007669"/>
    <property type="project" value="InterPro"/>
</dbReference>
<dbReference type="AlphaFoldDB" id="A0AAE1ELC5"/>
<comment type="similarity">
    <text evidence="2">Belongs to the glutamate-gated ion channel (TC 1.A.10.1) family.</text>
</comment>
<proteinExistence type="inferred from homology"/>
<evidence type="ECO:0000256" key="14">
    <source>
        <dbReference type="SAM" id="SignalP"/>
    </source>
</evidence>
<keyword evidence="4" id="KW-1003">Cell membrane</keyword>
<feature type="transmembrane region" description="Helical" evidence="13">
    <location>
        <begin position="517"/>
        <end position="543"/>
    </location>
</feature>
<feature type="signal peptide" evidence="14">
    <location>
        <begin position="1"/>
        <end position="19"/>
    </location>
</feature>
<comment type="subcellular location">
    <subcellularLocation>
        <location evidence="1">Cell membrane</location>
        <topology evidence="1">Multi-pass membrane protein</topology>
    </subcellularLocation>
</comment>
<evidence type="ECO:0000256" key="11">
    <source>
        <dbReference type="ARBA" id="ARBA00023286"/>
    </source>
</evidence>
<feature type="domain" description="Ionotropic glutamate receptor C-terminal" evidence="15">
    <location>
        <begin position="456"/>
        <end position="716"/>
    </location>
</feature>
<reference evidence="17" key="1">
    <citation type="submission" date="2023-10" db="EMBL/GenBank/DDBJ databases">
        <title>Genome assemblies of two species of porcelain crab, Petrolisthes cinctipes and Petrolisthes manimaculis (Anomura: Porcellanidae).</title>
        <authorList>
            <person name="Angst P."/>
        </authorList>
    </citation>
    <scope>NUCLEOTIDE SEQUENCE</scope>
    <source>
        <strain evidence="17">PB745_01</strain>
        <tissue evidence="17">Gill</tissue>
    </source>
</reference>
<evidence type="ECO:0000256" key="13">
    <source>
        <dbReference type="SAM" id="Phobius"/>
    </source>
</evidence>
<evidence type="ECO:0000313" key="17">
    <source>
        <dbReference type="EMBL" id="KAK3856169.1"/>
    </source>
</evidence>
<dbReference type="SUPFAM" id="SSF53850">
    <property type="entry name" value="Periplasmic binding protein-like II"/>
    <property type="match status" value="1"/>
</dbReference>
<keyword evidence="12" id="KW-0407">Ion channel</keyword>
<dbReference type="InterPro" id="IPR019594">
    <property type="entry name" value="Glu/Gly-bd"/>
</dbReference>
<feature type="chain" id="PRO_5042097172" evidence="14">
    <location>
        <begin position="20"/>
        <end position="737"/>
    </location>
</feature>
<accession>A0AAE1ELC5</accession>
<dbReference type="Pfam" id="PF10613">
    <property type="entry name" value="Lig_chan-Glu_bd"/>
    <property type="match status" value="1"/>
</dbReference>
<dbReference type="InterPro" id="IPR052192">
    <property type="entry name" value="Insect_Ionotropic_Sensory_Rcpt"/>
</dbReference>
<evidence type="ECO:0000256" key="10">
    <source>
        <dbReference type="ARBA" id="ARBA00023180"/>
    </source>
</evidence>
<dbReference type="PANTHER" id="PTHR42643:SF24">
    <property type="entry name" value="IONOTROPIC RECEPTOR 60A"/>
    <property type="match status" value="1"/>
</dbReference>
<organism evidence="17 18">
    <name type="scientific">Petrolisthes cinctipes</name>
    <name type="common">Flat porcelain crab</name>
    <dbReference type="NCBI Taxonomy" id="88211"/>
    <lineage>
        <taxon>Eukaryota</taxon>
        <taxon>Metazoa</taxon>
        <taxon>Ecdysozoa</taxon>
        <taxon>Arthropoda</taxon>
        <taxon>Crustacea</taxon>
        <taxon>Multicrustacea</taxon>
        <taxon>Malacostraca</taxon>
        <taxon>Eumalacostraca</taxon>
        <taxon>Eucarida</taxon>
        <taxon>Decapoda</taxon>
        <taxon>Pleocyemata</taxon>
        <taxon>Anomura</taxon>
        <taxon>Galatheoidea</taxon>
        <taxon>Porcellanidae</taxon>
        <taxon>Petrolisthes</taxon>
    </lineage>
</organism>
<evidence type="ECO:0000256" key="9">
    <source>
        <dbReference type="ARBA" id="ARBA00023170"/>
    </source>
</evidence>
<sequence>MVGFVWMLWVGMVALGGGGSGVGGDSYGGNVREGQTTTITITTTNGGGTGGGGWWRAVGSAVRATLDNLPRPLRNTAGHTHLVFTTTPDERFLRAVQGGDGGEGVSMWRSDEWWESEVRTSNYRQGSTHVLVGPQHWLLHLLHQVQSLVTNNTVNIRTTVWVLVVTERENDSNTFKQLLEQVTPEQLIFILIHHLTPPPPLPPPLHVSLTHLFLTRTVRGATDVHILLKESYSKASLIKSEMNHYKCEHKMLMDVTKGSAGGVKTSTPVSDPLKCKESGEVVVVVEAAVWGGDGSVKVRSVGRWSWISGLVLASGQLLFPPPRDLAGRPLILTTVHKPGVWEIYNEEGQVRESLEEMGGYVSEVVRMMTIHFNLSTVVTTTNSFGVELPNGSWSGMIGFLKRREADLAPLDFSPSSNRGRVIDFSEFFSTDGVIIISQAPQPLQSPFLLLQVFSVWVWLSIVAVGIVTGNVIWLLNHLLVSVDKSHPSYYGTISATLKLFVTQSDNRSQSHSWSSSCLLSCFFLVVVTLVAVYQGYIIAFLTVPRRSHPIDSPEDLMQRLDSVAPVVRKNTVYYRFIVNFESYRPIAKKLVFHPGGFLSTWQFFNLIYQGKYVLIDTHSSGVGRAARFESRGSECQFHVSRQVIKNDLDVMVYRRNSVFKDQIDKVLRQLRSFGIIKKIRGDHYATACEREARQHNTLALTLKQMQSAFYLLGSGLILSFFSLIMELLAANASTSVL</sequence>
<keyword evidence="11" id="KW-1071">Ligand-gated ion channel</keyword>
<dbReference type="Gene3D" id="3.40.190.10">
    <property type="entry name" value="Periplasmic binding protein-like II"/>
    <property type="match status" value="1"/>
</dbReference>
<dbReference type="Gene3D" id="1.10.287.70">
    <property type="match status" value="1"/>
</dbReference>
<evidence type="ECO:0000256" key="3">
    <source>
        <dbReference type="ARBA" id="ARBA00022448"/>
    </source>
</evidence>
<dbReference type="Proteomes" id="UP001286313">
    <property type="component" value="Unassembled WGS sequence"/>
</dbReference>
<evidence type="ECO:0000256" key="5">
    <source>
        <dbReference type="ARBA" id="ARBA00022692"/>
    </source>
</evidence>
<feature type="domain" description="Ionotropic glutamate receptor L-glutamate and glycine-binding" evidence="16">
    <location>
        <begin position="332"/>
        <end position="440"/>
    </location>
</feature>
<evidence type="ECO:0000313" key="18">
    <source>
        <dbReference type="Proteomes" id="UP001286313"/>
    </source>
</evidence>
<evidence type="ECO:0000256" key="1">
    <source>
        <dbReference type="ARBA" id="ARBA00004651"/>
    </source>
</evidence>
<gene>
    <name evidence="17" type="ORF">Pcinc_037489</name>
</gene>
<keyword evidence="10" id="KW-0325">Glycoprotein</keyword>
<keyword evidence="3" id="KW-0813">Transport</keyword>
<keyword evidence="6 13" id="KW-1133">Transmembrane helix</keyword>
<name>A0AAE1ELC5_PETCI</name>
<feature type="transmembrane region" description="Helical" evidence="13">
    <location>
        <begin position="708"/>
        <end position="729"/>
    </location>
</feature>
<keyword evidence="9" id="KW-0675">Receptor</keyword>
<keyword evidence="8 13" id="KW-0472">Membrane</keyword>
<dbReference type="GO" id="GO:0005886">
    <property type="term" value="C:plasma membrane"/>
    <property type="evidence" value="ECO:0007669"/>
    <property type="project" value="UniProtKB-SubCell"/>
</dbReference>
<feature type="transmembrane region" description="Helical" evidence="13">
    <location>
        <begin position="447"/>
        <end position="475"/>
    </location>
</feature>
<comment type="caution">
    <text evidence="17">The sequence shown here is derived from an EMBL/GenBank/DDBJ whole genome shotgun (WGS) entry which is preliminary data.</text>
</comment>
<evidence type="ECO:0000259" key="15">
    <source>
        <dbReference type="Pfam" id="PF00060"/>
    </source>
</evidence>
<dbReference type="InterPro" id="IPR001320">
    <property type="entry name" value="Iontro_rcpt_C"/>
</dbReference>
<keyword evidence="18" id="KW-1185">Reference proteome</keyword>
<evidence type="ECO:0000256" key="8">
    <source>
        <dbReference type="ARBA" id="ARBA00023136"/>
    </source>
</evidence>
<evidence type="ECO:0000256" key="2">
    <source>
        <dbReference type="ARBA" id="ARBA00008685"/>
    </source>
</evidence>
<evidence type="ECO:0000256" key="4">
    <source>
        <dbReference type="ARBA" id="ARBA00022475"/>
    </source>
</evidence>
<dbReference type="PANTHER" id="PTHR42643">
    <property type="entry name" value="IONOTROPIC RECEPTOR 20A-RELATED"/>
    <property type="match status" value="1"/>
</dbReference>
<dbReference type="GO" id="GO:0050906">
    <property type="term" value="P:detection of stimulus involved in sensory perception"/>
    <property type="evidence" value="ECO:0007669"/>
    <property type="project" value="UniProtKB-ARBA"/>
</dbReference>
<evidence type="ECO:0000259" key="16">
    <source>
        <dbReference type="Pfam" id="PF10613"/>
    </source>
</evidence>
<keyword evidence="5 13" id="KW-0812">Transmembrane</keyword>
<keyword evidence="7" id="KW-0406">Ion transport</keyword>
<dbReference type="Pfam" id="PF00060">
    <property type="entry name" value="Lig_chan"/>
    <property type="match status" value="1"/>
</dbReference>
<keyword evidence="14" id="KW-0732">Signal</keyword>
<dbReference type="EMBL" id="JAWQEG010005971">
    <property type="protein sequence ID" value="KAK3856169.1"/>
    <property type="molecule type" value="Genomic_DNA"/>
</dbReference>
<evidence type="ECO:0000256" key="12">
    <source>
        <dbReference type="ARBA" id="ARBA00023303"/>
    </source>
</evidence>
<protein>
    <submittedName>
        <fullName evidence="17">Uncharacterized protein</fullName>
    </submittedName>
</protein>